<comment type="caution">
    <text evidence="3">The sequence shown here is derived from an EMBL/GenBank/DDBJ whole genome shotgun (WGS) entry which is preliminary data.</text>
</comment>
<dbReference type="Proteomes" id="UP001174909">
    <property type="component" value="Unassembled WGS sequence"/>
</dbReference>
<keyword evidence="4" id="KW-1185">Reference proteome</keyword>
<feature type="transmembrane region" description="Helical" evidence="1">
    <location>
        <begin position="272"/>
        <end position="291"/>
    </location>
</feature>
<evidence type="ECO:0008006" key="5">
    <source>
        <dbReference type="Google" id="ProtNLM"/>
    </source>
</evidence>
<evidence type="ECO:0000256" key="2">
    <source>
        <dbReference type="SAM" id="SignalP"/>
    </source>
</evidence>
<feature type="transmembrane region" description="Helical" evidence="1">
    <location>
        <begin position="197"/>
        <end position="220"/>
    </location>
</feature>
<keyword evidence="1" id="KW-0812">Transmembrane</keyword>
<evidence type="ECO:0000313" key="3">
    <source>
        <dbReference type="EMBL" id="CAI8047795.1"/>
    </source>
</evidence>
<dbReference type="AlphaFoldDB" id="A0AA35TGB0"/>
<evidence type="ECO:0000313" key="4">
    <source>
        <dbReference type="Proteomes" id="UP001174909"/>
    </source>
</evidence>
<evidence type="ECO:0000256" key="1">
    <source>
        <dbReference type="SAM" id="Phobius"/>
    </source>
</evidence>
<reference evidence="3" key="1">
    <citation type="submission" date="2023-03" db="EMBL/GenBank/DDBJ databases">
        <authorList>
            <person name="Steffen K."/>
            <person name="Cardenas P."/>
        </authorList>
    </citation>
    <scope>NUCLEOTIDE SEQUENCE</scope>
</reference>
<keyword evidence="1" id="KW-1133">Transmembrane helix</keyword>
<keyword evidence="2" id="KW-0732">Signal</keyword>
<name>A0AA35TGB0_GEOBA</name>
<gene>
    <name evidence="3" type="ORF">GBAR_LOCUS26448</name>
</gene>
<organism evidence="3 4">
    <name type="scientific">Geodia barretti</name>
    <name type="common">Barrett's horny sponge</name>
    <dbReference type="NCBI Taxonomy" id="519541"/>
    <lineage>
        <taxon>Eukaryota</taxon>
        <taxon>Metazoa</taxon>
        <taxon>Porifera</taxon>
        <taxon>Demospongiae</taxon>
        <taxon>Heteroscleromorpha</taxon>
        <taxon>Tetractinellida</taxon>
        <taxon>Astrophorina</taxon>
        <taxon>Geodiidae</taxon>
        <taxon>Geodia</taxon>
    </lineage>
</organism>
<accession>A0AA35TGB0</accession>
<sequence length="337" mass="36739">MLSIKGILMGLYTFAAIVSSGGVQGFSLSSSPSSEDGIISVCPATTVTLTCTANGVGSMTWRDHREIHLFIPSDYDNEETRVLDDGPYSLALVAVENRMNSLADLTSTVEVMVDGIVSGTSISCLVFMNGDHLVISKKRAQVTYSCDTHLVLVGETVATCSLPSLTWLPSSDDVMCVQKPEDQTNTDSSEKLSTAEAVATAGVVCGVCCFTAGLLLGVLLTQCHGHCHRKGRRGQTEIPPVYEDIPLEKTPPIELNTNEAYGHITQNFMTTFINLNCVFMLVCYSEIILIYEGLEYVDYTLREENGSEGRMVRGEYSWNIHLCSPLIARLHLIFLVT</sequence>
<proteinExistence type="predicted"/>
<keyword evidence="1" id="KW-0472">Membrane</keyword>
<feature type="signal peptide" evidence="2">
    <location>
        <begin position="1"/>
        <end position="25"/>
    </location>
</feature>
<feature type="chain" id="PRO_5041344741" description="Ig-like domain-containing protein" evidence="2">
    <location>
        <begin position="26"/>
        <end position="337"/>
    </location>
</feature>
<dbReference type="EMBL" id="CASHTH010003678">
    <property type="protein sequence ID" value="CAI8047795.1"/>
    <property type="molecule type" value="Genomic_DNA"/>
</dbReference>
<protein>
    <recommendedName>
        <fullName evidence="5">Ig-like domain-containing protein</fullName>
    </recommendedName>
</protein>